<dbReference type="Proteomes" id="UP000693970">
    <property type="component" value="Unassembled WGS sequence"/>
</dbReference>
<keyword evidence="4" id="KW-1185">Reference proteome</keyword>
<proteinExistence type="predicted"/>
<dbReference type="EMBL" id="JAGRRH010000042">
    <property type="protein sequence ID" value="KAG7339061.1"/>
    <property type="molecule type" value="Genomic_DNA"/>
</dbReference>
<organism evidence="2 4">
    <name type="scientific">Nitzschia inconspicua</name>
    <dbReference type="NCBI Taxonomy" id="303405"/>
    <lineage>
        <taxon>Eukaryota</taxon>
        <taxon>Sar</taxon>
        <taxon>Stramenopiles</taxon>
        <taxon>Ochrophyta</taxon>
        <taxon>Bacillariophyta</taxon>
        <taxon>Bacillariophyceae</taxon>
        <taxon>Bacillariophycidae</taxon>
        <taxon>Bacillariales</taxon>
        <taxon>Bacillariaceae</taxon>
        <taxon>Nitzschia</taxon>
    </lineage>
</organism>
<feature type="signal peptide" evidence="1">
    <location>
        <begin position="1"/>
        <end position="23"/>
    </location>
</feature>
<name>A0A9K3K9F1_9STRA</name>
<protein>
    <submittedName>
        <fullName evidence="2">Uncharacterized protein</fullName>
    </submittedName>
</protein>
<dbReference type="EMBL" id="JAGRRH010000024">
    <property type="protein sequence ID" value="KAG7343566.1"/>
    <property type="molecule type" value="Genomic_DNA"/>
</dbReference>
<dbReference type="AlphaFoldDB" id="A0A9K3K9F1"/>
<comment type="caution">
    <text evidence="2">The sequence shown here is derived from an EMBL/GenBank/DDBJ whole genome shotgun (WGS) entry which is preliminary data.</text>
</comment>
<reference evidence="2" key="2">
    <citation type="submission" date="2021-04" db="EMBL/GenBank/DDBJ databases">
        <authorList>
            <person name="Podell S."/>
        </authorList>
    </citation>
    <scope>NUCLEOTIDE SEQUENCE</scope>
    <source>
        <strain evidence="2">Hildebrandi</strain>
    </source>
</reference>
<keyword evidence="1" id="KW-0732">Signal</keyword>
<evidence type="ECO:0000313" key="2">
    <source>
        <dbReference type="EMBL" id="KAG7339061.1"/>
    </source>
</evidence>
<feature type="chain" id="PRO_5039844376" evidence="1">
    <location>
        <begin position="24"/>
        <end position="304"/>
    </location>
</feature>
<sequence length="304" mass="33698">MHPSKIRPSMRLLLVTTVSSVVGYSYQCQPCLKNSATIEEQEGCQELFDASSLLDASTTDCLNAQLLNYQHGCCEEPPRSCTICPNGSPYNPNAIIPSFDPHSGAITCADMNVDSTYLDYIFRQGDCSDTLLQRSASWCGCRQAERSCYLCPDGSRPPNPNLVDPVYYGWTCAAFDLVSSYFSEEECQGLVPDILEFDAPSWCGCPNSPIPQICRLCPEGHQVVRPHDLLGDGDYTCQQLALSTRYIPTQDPCDRVLRNYREKGYVDYCCAPVGSSAYQTVRTSSWILILNLFLLLGSGWIVPN</sequence>
<accession>A0A9K3K9F1</accession>
<evidence type="ECO:0000313" key="4">
    <source>
        <dbReference type="Proteomes" id="UP000693970"/>
    </source>
</evidence>
<evidence type="ECO:0000313" key="3">
    <source>
        <dbReference type="EMBL" id="KAG7343566.1"/>
    </source>
</evidence>
<gene>
    <name evidence="3" type="ORF">IV203_021511</name>
    <name evidence="2" type="ORF">IV203_022709</name>
</gene>
<reference evidence="2" key="1">
    <citation type="journal article" date="2021" name="Sci. Rep.">
        <title>Diploid genomic architecture of Nitzschia inconspicua, an elite biomass production diatom.</title>
        <authorList>
            <person name="Oliver A."/>
            <person name="Podell S."/>
            <person name="Pinowska A."/>
            <person name="Traller J.C."/>
            <person name="Smith S.R."/>
            <person name="McClure R."/>
            <person name="Beliaev A."/>
            <person name="Bohutskyi P."/>
            <person name="Hill E.A."/>
            <person name="Rabines A."/>
            <person name="Zheng H."/>
            <person name="Allen L.Z."/>
            <person name="Kuo A."/>
            <person name="Grigoriev I.V."/>
            <person name="Allen A.E."/>
            <person name="Hazlebeck D."/>
            <person name="Allen E.E."/>
        </authorList>
    </citation>
    <scope>NUCLEOTIDE SEQUENCE</scope>
    <source>
        <strain evidence="2">Hildebrandi</strain>
    </source>
</reference>
<evidence type="ECO:0000256" key="1">
    <source>
        <dbReference type="SAM" id="SignalP"/>
    </source>
</evidence>